<organism evidence="3 4">
    <name type="scientific">Planotetraspora phitsanulokensis</name>
    <dbReference type="NCBI Taxonomy" id="575192"/>
    <lineage>
        <taxon>Bacteria</taxon>
        <taxon>Bacillati</taxon>
        <taxon>Actinomycetota</taxon>
        <taxon>Actinomycetes</taxon>
        <taxon>Streptosporangiales</taxon>
        <taxon>Streptosporangiaceae</taxon>
        <taxon>Planotetraspora</taxon>
    </lineage>
</organism>
<dbReference type="Proteomes" id="UP000622547">
    <property type="component" value="Unassembled WGS sequence"/>
</dbReference>
<evidence type="ECO:0000259" key="1">
    <source>
        <dbReference type="Pfam" id="PF13175"/>
    </source>
</evidence>
<gene>
    <name evidence="3" type="ORF">Pph01_60760</name>
</gene>
<dbReference type="SUPFAM" id="SSF52540">
    <property type="entry name" value="P-loop containing nucleoside triphosphate hydrolases"/>
    <property type="match status" value="1"/>
</dbReference>
<evidence type="ECO:0000259" key="2">
    <source>
        <dbReference type="Pfam" id="PF13304"/>
    </source>
</evidence>
<evidence type="ECO:0000313" key="3">
    <source>
        <dbReference type="EMBL" id="GII41073.1"/>
    </source>
</evidence>
<dbReference type="PANTHER" id="PTHR43581">
    <property type="entry name" value="ATP/GTP PHOSPHATASE"/>
    <property type="match status" value="1"/>
</dbReference>
<evidence type="ECO:0008006" key="5">
    <source>
        <dbReference type="Google" id="ProtNLM"/>
    </source>
</evidence>
<dbReference type="EMBL" id="BOOP01000030">
    <property type="protein sequence ID" value="GII41073.1"/>
    <property type="molecule type" value="Genomic_DNA"/>
</dbReference>
<dbReference type="PANTHER" id="PTHR43581:SF2">
    <property type="entry name" value="EXCINUCLEASE ATPASE SUBUNIT"/>
    <property type="match status" value="1"/>
</dbReference>
<dbReference type="Pfam" id="PF13304">
    <property type="entry name" value="AAA_21"/>
    <property type="match status" value="1"/>
</dbReference>
<reference evidence="3 4" key="1">
    <citation type="submission" date="2021-01" db="EMBL/GenBank/DDBJ databases">
        <title>Whole genome shotgun sequence of Planotetraspora phitsanulokensis NBRC 104273.</title>
        <authorList>
            <person name="Komaki H."/>
            <person name="Tamura T."/>
        </authorList>
    </citation>
    <scope>NUCLEOTIDE SEQUENCE [LARGE SCALE GENOMIC DNA]</scope>
    <source>
        <strain evidence="3 4">NBRC 104273</strain>
    </source>
</reference>
<name>A0A8J3XLU5_9ACTN</name>
<evidence type="ECO:0000313" key="4">
    <source>
        <dbReference type="Proteomes" id="UP000622547"/>
    </source>
</evidence>
<protein>
    <recommendedName>
        <fullName evidence="5">ATPase AAA-type core domain-containing protein</fullName>
    </recommendedName>
</protein>
<dbReference type="Gene3D" id="3.40.50.300">
    <property type="entry name" value="P-loop containing nucleotide triphosphate hydrolases"/>
    <property type="match status" value="1"/>
</dbReference>
<dbReference type="GO" id="GO:0016887">
    <property type="term" value="F:ATP hydrolysis activity"/>
    <property type="evidence" value="ECO:0007669"/>
    <property type="project" value="InterPro"/>
</dbReference>
<dbReference type="RefSeq" id="WP_204076553.1">
    <property type="nucleotide sequence ID" value="NZ_BAABHI010000013.1"/>
</dbReference>
<dbReference type="GO" id="GO:0005524">
    <property type="term" value="F:ATP binding"/>
    <property type="evidence" value="ECO:0007669"/>
    <property type="project" value="InterPro"/>
</dbReference>
<sequence length="525" mass="58870">MKINNASIQNYKSFEKSGWIPLRQINVLVGKNNAGKSAFIRAINLMQTNAEMTVSDIRLGNTECVVTLQLTDVDSRHFQFDTPNLLEKGTLTIRYGNVQNGSLSTTSPSLSFGGGEINAGFIPAQEPDNFIYTYLSKRKVRAFDQAVDRMRTLGVEKDLRFLVSKVARLANSSHERSAEYDRLCQKILGFRVSTHASPEGMQAGIPVGRFDYIPIESMGEGVSSLLGLITDLCIAENNLFLIEELENDIHPEGLKTILEAIIDKSQTNQFIISTHSNIVTKYLGAAQDSTVLSVESTYIPHAVPTSNISPIEATREARMSILRQLGYELYDFDLWEGWLILEESSAEVIIKDFLIPWFTPKLSRIRTIAAGGTSKVEATFEDFRRLFLFTHLETQYRGRAWVVVDGDESGKSIITKLQKKYGNAWPTDHFRAFSEADFERYYPERFASKIDEALAKSHNDKPAAKKSLLEEVKRWCDEDPAAKTAFEKSAHEVVELLKSIEFALFGKSKHAQSNPGELSSTDIPV</sequence>
<feature type="domain" description="Endonuclease GajA/Old nuclease/RecF-like AAA" evidence="1">
    <location>
        <begin position="1"/>
        <end position="53"/>
    </location>
</feature>
<dbReference type="AlphaFoldDB" id="A0A8J3XLU5"/>
<dbReference type="Pfam" id="PF13175">
    <property type="entry name" value="AAA_15"/>
    <property type="match status" value="1"/>
</dbReference>
<dbReference type="InterPro" id="IPR003959">
    <property type="entry name" value="ATPase_AAA_core"/>
</dbReference>
<keyword evidence="4" id="KW-1185">Reference proteome</keyword>
<feature type="domain" description="ATPase AAA-type core" evidence="2">
    <location>
        <begin position="212"/>
        <end position="277"/>
    </location>
</feature>
<dbReference type="InterPro" id="IPR041685">
    <property type="entry name" value="AAA_GajA/Old/RecF-like"/>
</dbReference>
<comment type="caution">
    <text evidence="3">The sequence shown here is derived from an EMBL/GenBank/DDBJ whole genome shotgun (WGS) entry which is preliminary data.</text>
</comment>
<accession>A0A8J3XLU5</accession>
<dbReference type="InterPro" id="IPR027417">
    <property type="entry name" value="P-loop_NTPase"/>
</dbReference>
<dbReference type="InterPro" id="IPR051396">
    <property type="entry name" value="Bact_Antivir_Def_Nuclease"/>
</dbReference>
<proteinExistence type="predicted"/>